<proteinExistence type="predicted"/>
<organism evidence="2 3">
    <name type="scientific">Metabacillus malikii</name>
    <dbReference type="NCBI Taxonomy" id="1504265"/>
    <lineage>
        <taxon>Bacteria</taxon>
        <taxon>Bacillati</taxon>
        <taxon>Bacillota</taxon>
        <taxon>Bacilli</taxon>
        <taxon>Bacillales</taxon>
        <taxon>Bacillaceae</taxon>
        <taxon>Metabacillus</taxon>
    </lineage>
</organism>
<accession>A0ABT9ZMN8</accession>
<name>A0ABT9ZMN8_9BACI</name>
<sequence>MTSVVGLLDNDTFLLLGLFDYLLIASLIKVFIKVNSTFLSTS</sequence>
<keyword evidence="3" id="KW-1185">Reference proteome</keyword>
<dbReference type="Proteomes" id="UP001234495">
    <property type="component" value="Unassembled WGS sequence"/>
</dbReference>
<keyword evidence="1" id="KW-1133">Transmembrane helix</keyword>
<evidence type="ECO:0000313" key="2">
    <source>
        <dbReference type="EMBL" id="MDQ0233543.1"/>
    </source>
</evidence>
<protein>
    <submittedName>
        <fullName evidence="2">Uncharacterized protein</fullName>
    </submittedName>
</protein>
<comment type="caution">
    <text evidence="2">The sequence shown here is derived from an EMBL/GenBank/DDBJ whole genome shotgun (WGS) entry which is preliminary data.</text>
</comment>
<keyword evidence="1" id="KW-0472">Membrane</keyword>
<gene>
    <name evidence="2" type="ORF">J2S19_004890</name>
</gene>
<keyword evidence="1" id="KW-0812">Transmembrane</keyword>
<evidence type="ECO:0000256" key="1">
    <source>
        <dbReference type="SAM" id="Phobius"/>
    </source>
</evidence>
<feature type="transmembrane region" description="Helical" evidence="1">
    <location>
        <begin position="12"/>
        <end position="32"/>
    </location>
</feature>
<evidence type="ECO:0000313" key="3">
    <source>
        <dbReference type="Proteomes" id="UP001234495"/>
    </source>
</evidence>
<dbReference type="EMBL" id="JAUSUD010000045">
    <property type="protein sequence ID" value="MDQ0233543.1"/>
    <property type="molecule type" value="Genomic_DNA"/>
</dbReference>
<reference evidence="2 3" key="1">
    <citation type="submission" date="2023-07" db="EMBL/GenBank/DDBJ databases">
        <title>Genomic Encyclopedia of Type Strains, Phase IV (KMG-IV): sequencing the most valuable type-strain genomes for metagenomic binning, comparative biology and taxonomic classification.</title>
        <authorList>
            <person name="Goeker M."/>
        </authorList>
    </citation>
    <scope>NUCLEOTIDE SEQUENCE [LARGE SCALE GENOMIC DNA]</scope>
    <source>
        <strain evidence="2 3">DSM 29005</strain>
    </source>
</reference>